<protein>
    <submittedName>
        <fullName evidence="1">Uncharacterized protein</fullName>
    </submittedName>
</protein>
<sequence>MTRKKYPPGITTKVAKSIELLAMVEAPGSWLSRDQYKFLMTGGLDWYKEHKPHLAEKIEEMLKRKGPFPFDFYELADYINKRIKKEKLNVNEVLPVETEAVIRFKRDPFLSSSPKVYLIADSIYKYCKEQLKKGNKAYEIPEKIMGKYLEWMNLNIERTKGDVNPLDELRNKK</sequence>
<dbReference type="AlphaFoldDB" id="A0A238YS52"/>
<evidence type="ECO:0000313" key="1">
    <source>
        <dbReference type="EMBL" id="SNR73521.1"/>
    </source>
</evidence>
<reference evidence="2" key="1">
    <citation type="submission" date="2017-06" db="EMBL/GenBank/DDBJ databases">
        <authorList>
            <person name="Varghese N."/>
            <person name="Submissions S."/>
        </authorList>
    </citation>
    <scope>NUCLEOTIDE SEQUENCE [LARGE SCALE GENOMIC DNA]</scope>
    <source>
        <strain evidence="2">DSM 15668</strain>
    </source>
</reference>
<gene>
    <name evidence="1" type="ORF">SAMN06265340_104121</name>
</gene>
<evidence type="ECO:0000313" key="2">
    <source>
        <dbReference type="Proteomes" id="UP000198405"/>
    </source>
</evidence>
<dbReference type="OrthoDB" id="9823321at2"/>
<dbReference type="Proteomes" id="UP000198405">
    <property type="component" value="Unassembled WGS sequence"/>
</dbReference>
<name>A0A238YS52_9BACT</name>
<proteinExistence type="predicted"/>
<organism evidence="1 2">
    <name type="scientific">Desulfurobacterium atlanticum</name>
    <dbReference type="NCBI Taxonomy" id="240169"/>
    <lineage>
        <taxon>Bacteria</taxon>
        <taxon>Pseudomonadati</taxon>
        <taxon>Aquificota</taxon>
        <taxon>Aquificia</taxon>
        <taxon>Desulfurobacteriales</taxon>
        <taxon>Desulfurobacteriaceae</taxon>
        <taxon>Desulfurobacterium</taxon>
    </lineage>
</organism>
<dbReference type="RefSeq" id="WP_089322868.1">
    <property type="nucleotide sequence ID" value="NZ_FZOB01000004.1"/>
</dbReference>
<accession>A0A238YS52</accession>
<keyword evidence="2" id="KW-1185">Reference proteome</keyword>
<dbReference type="EMBL" id="FZOB01000004">
    <property type="protein sequence ID" value="SNR73521.1"/>
    <property type="molecule type" value="Genomic_DNA"/>
</dbReference>